<accession>A0AAV7E4B4</accession>
<organism evidence="3 4">
    <name type="scientific">Aristolochia fimbriata</name>
    <name type="common">White veined hardy Dutchman's pipe vine</name>
    <dbReference type="NCBI Taxonomy" id="158543"/>
    <lineage>
        <taxon>Eukaryota</taxon>
        <taxon>Viridiplantae</taxon>
        <taxon>Streptophyta</taxon>
        <taxon>Embryophyta</taxon>
        <taxon>Tracheophyta</taxon>
        <taxon>Spermatophyta</taxon>
        <taxon>Magnoliopsida</taxon>
        <taxon>Magnoliidae</taxon>
        <taxon>Piperales</taxon>
        <taxon>Aristolochiaceae</taxon>
        <taxon>Aristolochia</taxon>
    </lineage>
</organism>
<feature type="transmembrane region" description="Helical" evidence="2">
    <location>
        <begin position="105"/>
        <end position="127"/>
    </location>
</feature>
<evidence type="ECO:0000256" key="1">
    <source>
        <dbReference type="SAM" id="MobiDB-lite"/>
    </source>
</evidence>
<keyword evidence="2" id="KW-0812">Transmembrane</keyword>
<protein>
    <recommendedName>
        <fullName evidence="5">Aminotransferase-like plant mobile domain-containing protein</fullName>
    </recommendedName>
</protein>
<feature type="region of interest" description="Disordered" evidence="1">
    <location>
        <begin position="266"/>
        <end position="295"/>
    </location>
</feature>
<sequence length="357" mass="40076">MAAPSVNLIGGLRAFDHVVTVGGESLLTLALYMEGEASRIDSGSLHAVNQLPLPQTFADDFMDGGIVRNFHTPDAKTLDTPLPFLFKWTTLLLGRCRHTLRNASIYYGLWASIFLYSCYASMVQAFIDTWYPERNTLITCQGKLSITLLDMDRIFGLPISGQFYDEVCPMVADFTDVRSSALPYNCQYLFLACHRLFQCSESPTAPLSTAFWVSFWFCTDDDVIPVHDPWTAWHNAYEKGAATLRERTTTEQDVFNFLRVMLGSSGEEEGYDRDRSHPRRQRLKGKQQVGAPSANKKMTQFATLNGASTFAKKKTRGSSACFSPFATDFPSSNFGDKASSFFAPDFLSSCFWRWSLP</sequence>
<dbReference type="EMBL" id="JAINDJ010000007">
    <property type="protein sequence ID" value="KAG9442233.1"/>
    <property type="molecule type" value="Genomic_DNA"/>
</dbReference>
<comment type="caution">
    <text evidence="3">The sequence shown here is derived from an EMBL/GenBank/DDBJ whole genome shotgun (WGS) entry which is preliminary data.</text>
</comment>
<evidence type="ECO:0000313" key="4">
    <source>
        <dbReference type="Proteomes" id="UP000825729"/>
    </source>
</evidence>
<evidence type="ECO:0008006" key="5">
    <source>
        <dbReference type="Google" id="ProtNLM"/>
    </source>
</evidence>
<keyword evidence="2" id="KW-1133">Transmembrane helix</keyword>
<keyword evidence="2" id="KW-0472">Membrane</keyword>
<keyword evidence="4" id="KW-1185">Reference proteome</keyword>
<dbReference type="AlphaFoldDB" id="A0AAV7E4B4"/>
<gene>
    <name evidence="3" type="ORF">H6P81_018087</name>
</gene>
<evidence type="ECO:0000313" key="3">
    <source>
        <dbReference type="EMBL" id="KAG9442233.1"/>
    </source>
</evidence>
<evidence type="ECO:0000256" key="2">
    <source>
        <dbReference type="SAM" id="Phobius"/>
    </source>
</evidence>
<feature type="compositionally biased region" description="Basic residues" evidence="1">
    <location>
        <begin position="276"/>
        <end position="285"/>
    </location>
</feature>
<reference evidence="3 4" key="1">
    <citation type="submission" date="2021-07" db="EMBL/GenBank/DDBJ databases">
        <title>The Aristolochia fimbriata genome: insights into angiosperm evolution, floral development and chemical biosynthesis.</title>
        <authorList>
            <person name="Jiao Y."/>
        </authorList>
    </citation>
    <scope>NUCLEOTIDE SEQUENCE [LARGE SCALE GENOMIC DNA]</scope>
    <source>
        <strain evidence="3">IBCAS-2021</strain>
        <tissue evidence="3">Leaf</tissue>
    </source>
</reference>
<dbReference type="Proteomes" id="UP000825729">
    <property type="component" value="Unassembled WGS sequence"/>
</dbReference>
<proteinExistence type="predicted"/>
<name>A0AAV7E4B4_ARIFI</name>